<protein>
    <submittedName>
        <fullName evidence="1">Uncharacterized protein</fullName>
    </submittedName>
</protein>
<dbReference type="RefSeq" id="WP_311664559.1">
    <property type="nucleotide sequence ID" value="NZ_JAVRHT010000031.1"/>
</dbReference>
<dbReference type="EMBL" id="JAVRHT010000031">
    <property type="protein sequence ID" value="MDT0632560.1"/>
    <property type="molecule type" value="Genomic_DNA"/>
</dbReference>
<evidence type="ECO:0000313" key="2">
    <source>
        <dbReference type="Proteomes" id="UP001267426"/>
    </source>
</evidence>
<comment type="caution">
    <text evidence="1">The sequence shown here is derived from an EMBL/GenBank/DDBJ whole genome shotgun (WGS) entry which is preliminary data.</text>
</comment>
<name>A0ABU3BTF1_9BACT</name>
<keyword evidence="2" id="KW-1185">Reference proteome</keyword>
<reference evidence="1 2" key="1">
    <citation type="submission" date="2023-09" db="EMBL/GenBank/DDBJ databases">
        <authorList>
            <person name="Rey-Velasco X."/>
        </authorList>
    </citation>
    <scope>NUCLEOTIDE SEQUENCE [LARGE SCALE GENOMIC DNA]</scope>
    <source>
        <strain evidence="1 2">F394</strain>
    </source>
</reference>
<dbReference type="Proteomes" id="UP001267426">
    <property type="component" value="Unassembled WGS sequence"/>
</dbReference>
<organism evidence="1 2">
    <name type="scientific">Rubrivirga litoralis</name>
    <dbReference type="NCBI Taxonomy" id="3075598"/>
    <lineage>
        <taxon>Bacteria</taxon>
        <taxon>Pseudomonadati</taxon>
        <taxon>Rhodothermota</taxon>
        <taxon>Rhodothermia</taxon>
        <taxon>Rhodothermales</taxon>
        <taxon>Rubricoccaceae</taxon>
        <taxon>Rubrivirga</taxon>
    </lineage>
</organism>
<evidence type="ECO:0000313" key="1">
    <source>
        <dbReference type="EMBL" id="MDT0632560.1"/>
    </source>
</evidence>
<gene>
    <name evidence="1" type="ORF">RM540_12440</name>
</gene>
<accession>A0ABU3BTF1</accession>
<proteinExistence type="predicted"/>
<sequence>MSETAVFHDDVSTGLTAEDVSDLVARSVSRDSAPSFQALLAASVTALERTAEPLEVAEASALNLAQREHVADVAADVEAVVAALRSGVSAEARCLAPAPPTAAQRVRSVLRPAPGWLPRLRERAGSLAMPAPPPTRPWVTAAAAAVGALGQTAEHLALLGAAQPAESSARMLADRLAARLRAHRDTLLADVARVVD</sequence>